<dbReference type="AlphaFoldDB" id="A0A6A4WFR7"/>
<feature type="compositionally biased region" description="Pro residues" evidence="1">
    <location>
        <begin position="65"/>
        <end position="78"/>
    </location>
</feature>
<dbReference type="EMBL" id="VIIS01000807">
    <property type="protein sequence ID" value="KAF0304843.1"/>
    <property type="molecule type" value="Genomic_DNA"/>
</dbReference>
<accession>A0A6A4WFR7</accession>
<sequence>MSLPSHRPTHAALLVTVLCAVFPACRGQAAWTARTPPSSADPFEALRSGEVFTLSEMSDRVGQHAPPPPAAPPPPPPSSAERPPFGQLQHRLPLRQLMARWACCRLSEDLVTWRDQCSPPERPAHGGWLTLQPGCACCNSTDSAADQLLECICHGANITAVPQTLPGAVSLM</sequence>
<organism evidence="3 4">
    <name type="scientific">Amphibalanus amphitrite</name>
    <name type="common">Striped barnacle</name>
    <name type="synonym">Balanus amphitrite</name>
    <dbReference type="NCBI Taxonomy" id="1232801"/>
    <lineage>
        <taxon>Eukaryota</taxon>
        <taxon>Metazoa</taxon>
        <taxon>Ecdysozoa</taxon>
        <taxon>Arthropoda</taxon>
        <taxon>Crustacea</taxon>
        <taxon>Multicrustacea</taxon>
        <taxon>Cirripedia</taxon>
        <taxon>Thoracica</taxon>
        <taxon>Thoracicalcarea</taxon>
        <taxon>Balanomorpha</taxon>
        <taxon>Balanoidea</taxon>
        <taxon>Balanidae</taxon>
        <taxon>Amphibalaninae</taxon>
        <taxon>Amphibalanus</taxon>
    </lineage>
</organism>
<keyword evidence="2" id="KW-0732">Signal</keyword>
<reference evidence="3 4" key="1">
    <citation type="submission" date="2019-07" db="EMBL/GenBank/DDBJ databases">
        <title>Draft genome assembly of a fouling barnacle, Amphibalanus amphitrite (Darwin, 1854): The first reference genome for Thecostraca.</title>
        <authorList>
            <person name="Kim W."/>
        </authorList>
    </citation>
    <scope>NUCLEOTIDE SEQUENCE [LARGE SCALE GENOMIC DNA]</scope>
    <source>
        <strain evidence="3">SNU_AA5</strain>
        <tissue evidence="3">Soma without cirri and trophi</tissue>
    </source>
</reference>
<protein>
    <submittedName>
        <fullName evidence="3">Uncharacterized protein</fullName>
    </submittedName>
</protein>
<evidence type="ECO:0000256" key="1">
    <source>
        <dbReference type="SAM" id="MobiDB-lite"/>
    </source>
</evidence>
<feature type="chain" id="PRO_5025564104" evidence="2">
    <location>
        <begin position="28"/>
        <end position="172"/>
    </location>
</feature>
<feature type="region of interest" description="Disordered" evidence="1">
    <location>
        <begin position="57"/>
        <end position="85"/>
    </location>
</feature>
<proteinExistence type="predicted"/>
<dbReference type="Proteomes" id="UP000440578">
    <property type="component" value="Unassembled WGS sequence"/>
</dbReference>
<comment type="caution">
    <text evidence="3">The sequence shown here is derived from an EMBL/GenBank/DDBJ whole genome shotgun (WGS) entry which is preliminary data.</text>
</comment>
<feature type="signal peptide" evidence="2">
    <location>
        <begin position="1"/>
        <end position="27"/>
    </location>
</feature>
<evidence type="ECO:0000313" key="4">
    <source>
        <dbReference type="Proteomes" id="UP000440578"/>
    </source>
</evidence>
<gene>
    <name evidence="3" type="ORF">FJT64_023421</name>
</gene>
<dbReference type="OrthoDB" id="5981530at2759"/>
<keyword evidence="4" id="KW-1185">Reference proteome</keyword>
<evidence type="ECO:0000256" key="2">
    <source>
        <dbReference type="SAM" id="SignalP"/>
    </source>
</evidence>
<name>A0A6A4WFR7_AMPAM</name>
<evidence type="ECO:0000313" key="3">
    <source>
        <dbReference type="EMBL" id="KAF0304843.1"/>
    </source>
</evidence>